<dbReference type="HAMAP" id="MF_03049">
    <property type="entry name" value="MOCS3_Uba4"/>
    <property type="match status" value="1"/>
</dbReference>
<gene>
    <name evidence="13" type="primary">uba4</name>
    <name evidence="13" type="synonym">cnxF</name>
    <name evidence="16" type="ORF">Sste5346_004999</name>
</gene>
<evidence type="ECO:0000256" key="12">
    <source>
        <dbReference type="ARBA" id="ARBA00043893"/>
    </source>
</evidence>
<comment type="caution">
    <text evidence="16">The sequence shown here is derived from an EMBL/GenBank/DDBJ whole genome shotgun (WGS) entry which is preliminary data.</text>
</comment>
<comment type="pathway">
    <text evidence="13">Cofactor biosynthesis; molybdopterin biosynthesis.</text>
</comment>
<dbReference type="Proteomes" id="UP001583186">
    <property type="component" value="Unassembled WGS sequence"/>
</dbReference>
<keyword evidence="2 13" id="KW-0963">Cytoplasm</keyword>
<feature type="domain" description="Rhodanese" evidence="15">
    <location>
        <begin position="388"/>
        <end position="492"/>
    </location>
</feature>
<comment type="pathway">
    <text evidence="13">tRNA modification; 5-methoxycarbonylmethyl-2-thiouridine-tRNA biosynthesis.</text>
</comment>
<dbReference type="EC" id="2.7.7.80" evidence="13"/>
<evidence type="ECO:0000256" key="10">
    <source>
        <dbReference type="ARBA" id="ARBA00022840"/>
    </source>
</evidence>
<sequence length="494" mass="53574">MSADLRRRIAAAEVELHSLREQLQQAEQAEQQEAKAEDASHSTEAPPWPWPLVSDEYDRYARQLILPGVGVDGQLRLKKASVLIVGAGGLGCPAALYLAGAGVGHLTLVDGDTVETSNLHRQIGHAAARVGEYKVDSLAAAMRERNPTIQYTVYREHLTIDNVSRFLGDGERSEDKKDERSEDTKDEDRKKIDLVLDCTDHPAIRYLISDACVRAGIPLVSAAALRTDGQLTVLNWPVGKGPCYRCVFPRPPPAASQTSCAEGGVLGPVVGVMGVLQALEAIRVLVTVPPTESVPSPTLTLFSAGGAGGLAAPSFRTVRLKGRRENCFACSEDAPLKKLGSLGDVDNNGWPDYVQFCGGSTAVTQHILQPEERVSVTDFRKLHNQQDSTQKHWLLDVREKEFYNMGSISGAINIPYSKTQTGKAVDGLPSWLPEGITEETTPIYLVCRVGNDSQVVTRQLKTLGLDKGGSRFVGDVEGGILAWKRQVDSTMPFV</sequence>
<evidence type="ECO:0000313" key="17">
    <source>
        <dbReference type="Proteomes" id="UP001583186"/>
    </source>
</evidence>
<dbReference type="InterPro" id="IPR028885">
    <property type="entry name" value="MOCS3/Uba4"/>
</dbReference>
<feature type="compositionally biased region" description="Basic and acidic residues" evidence="14">
    <location>
        <begin position="32"/>
        <end position="41"/>
    </location>
</feature>
<keyword evidence="6 13" id="KW-0479">Metal-binding</keyword>
<comment type="catalytic activity">
    <reaction evidence="13">
        <text>[molybdopterin-synthase sulfur-carrier protein]-C-terminal Gly-Gly + ATP + H(+) = [molybdopterin-synthase sulfur-carrier protein]-C-terminal Gly-Gly-AMP + diphosphate</text>
        <dbReference type="Rhea" id="RHEA:43616"/>
        <dbReference type="Rhea" id="RHEA-COMP:12159"/>
        <dbReference type="Rhea" id="RHEA-COMP:12202"/>
        <dbReference type="ChEBI" id="CHEBI:15378"/>
        <dbReference type="ChEBI" id="CHEBI:30616"/>
        <dbReference type="ChEBI" id="CHEBI:33019"/>
        <dbReference type="ChEBI" id="CHEBI:90618"/>
        <dbReference type="ChEBI" id="CHEBI:90778"/>
        <dbReference type="EC" id="2.7.7.80"/>
    </reaction>
</comment>
<feature type="binding site" evidence="13">
    <location>
        <position position="89"/>
    </location>
    <ligand>
        <name>ATP</name>
        <dbReference type="ChEBI" id="CHEBI:30616"/>
    </ligand>
</feature>
<name>A0ABR3Z744_9PEZI</name>
<feature type="binding site" evidence="13">
    <location>
        <position position="327"/>
    </location>
    <ligand>
        <name>Zn(2+)</name>
        <dbReference type="ChEBI" id="CHEBI:29105"/>
    </ligand>
</feature>
<comment type="function">
    <text evidence="12">Plays a central role in 2-thiolation of mcm(5)S(2)U at tRNA wobble positions of cytosolic tRNA(Lys), tRNA(Glu) and tRNA(Gln). Also essential during biosynthesis of the molybdenum cofactor. Acts by mediating the C-terminal thiocarboxylation of sulfur carriers urm1 and mocs2a. Its N-terminus first activates urm1 and mocs2a as acyl-adenylates (-COAMP), then the persulfide sulfur on the catalytic cysteine is transferred to urm1 and mocs2a to form thiocarboxylation (-COSH) of their C-terminus. The reaction probably involves hydrogen sulfide that is generated from the persulfide intermediate and that acts as a nucleophile towards urm1 and mocs2a. Subsequently, a transient disulfide bond is formed. Does not use thiosulfate as sulfur donor; nfs1 probably acting as a sulfur donor for thiocarboxylation reactions.</text>
</comment>
<evidence type="ECO:0000256" key="7">
    <source>
        <dbReference type="ARBA" id="ARBA00022741"/>
    </source>
</evidence>
<evidence type="ECO:0000256" key="9">
    <source>
        <dbReference type="ARBA" id="ARBA00022833"/>
    </source>
</evidence>
<dbReference type="InterPro" id="IPR036873">
    <property type="entry name" value="Rhodanese-like_dom_sf"/>
</dbReference>
<dbReference type="PROSITE" id="PS50206">
    <property type="entry name" value="RHODANESE_3"/>
    <property type="match status" value="1"/>
</dbReference>
<comment type="function">
    <text evidence="13">Plays a central role in 2-thiolation of mcm(5)S(2)U at tRNA wobble positions of cytosolic tRNA(Lys), tRNA(Glu) and tRNA(Gln). Also essential during biosynthesis of the molybdenum cofactor. Acts by mediating the C-terminal thiocarboxylation of sulfur carriers urm1 and MOCS2A. Its N-terminus first activates urm1 and MOCS2A as acyl-adenylates (-COAMP), then the persulfide sulfur on the catalytic cysteine is transferred to urm1 and MOCS2A to form thiocarboxylation (-COSH) of their C-terminus. The reaction probably involves hydrogen sulfide that is generated from the persulfide intermediate and that acts as nucleophile towards urm1 and MOCS2A. Subsequently, a transient disulfide bond is formed. Does not use thiosulfate as sulfur donor; nfs1 probably acting as a sulfur donor for thiocarboxylation reactions.</text>
</comment>
<dbReference type="InterPro" id="IPR000594">
    <property type="entry name" value="ThiF_NAD_FAD-bd"/>
</dbReference>
<dbReference type="Pfam" id="PF00899">
    <property type="entry name" value="ThiF"/>
    <property type="match status" value="1"/>
</dbReference>
<keyword evidence="10 13" id="KW-0067">ATP-binding</keyword>
<evidence type="ECO:0000256" key="1">
    <source>
        <dbReference type="ARBA" id="ARBA00004514"/>
    </source>
</evidence>
<dbReference type="Pfam" id="PF00581">
    <property type="entry name" value="Rhodanese"/>
    <property type="match status" value="1"/>
</dbReference>
<keyword evidence="5" id="KW-0548">Nucleotidyltransferase</keyword>
<keyword evidence="11 13" id="KW-0511">Multifunctional enzyme</keyword>
<evidence type="ECO:0000256" key="14">
    <source>
        <dbReference type="SAM" id="MobiDB-lite"/>
    </source>
</evidence>
<dbReference type="SMART" id="SM00450">
    <property type="entry name" value="RHOD"/>
    <property type="match status" value="1"/>
</dbReference>
<feature type="binding site" evidence="13">
    <location>
        <begin position="117"/>
        <end position="121"/>
    </location>
    <ligand>
        <name>ATP</name>
        <dbReference type="ChEBI" id="CHEBI:30616"/>
    </ligand>
</feature>
<dbReference type="Gene3D" id="3.40.50.720">
    <property type="entry name" value="NAD(P)-binding Rossmann-like Domain"/>
    <property type="match status" value="1"/>
</dbReference>
<keyword evidence="7 13" id="KW-0547">Nucleotide-binding</keyword>
<evidence type="ECO:0000256" key="8">
    <source>
        <dbReference type="ARBA" id="ARBA00022786"/>
    </source>
</evidence>
<evidence type="ECO:0000313" key="16">
    <source>
        <dbReference type="EMBL" id="KAL1895901.1"/>
    </source>
</evidence>
<evidence type="ECO:0000259" key="15">
    <source>
        <dbReference type="PROSITE" id="PS50206"/>
    </source>
</evidence>
<organism evidence="16 17">
    <name type="scientific">Sporothrix stenoceras</name>
    <dbReference type="NCBI Taxonomy" id="5173"/>
    <lineage>
        <taxon>Eukaryota</taxon>
        <taxon>Fungi</taxon>
        <taxon>Dikarya</taxon>
        <taxon>Ascomycota</taxon>
        <taxon>Pezizomycotina</taxon>
        <taxon>Sordariomycetes</taxon>
        <taxon>Sordariomycetidae</taxon>
        <taxon>Ophiostomatales</taxon>
        <taxon>Ophiostomataceae</taxon>
        <taxon>Sporothrix</taxon>
    </lineage>
</organism>
<evidence type="ECO:0000256" key="11">
    <source>
        <dbReference type="ARBA" id="ARBA00023268"/>
    </source>
</evidence>
<feature type="binding site" evidence="13">
    <location>
        <position position="134"/>
    </location>
    <ligand>
        <name>ATP</name>
        <dbReference type="ChEBI" id="CHEBI:30616"/>
    </ligand>
</feature>
<protein>
    <recommendedName>
        <fullName evidence="13">Adenylyltransferase and sulfurtransferase uba4</fullName>
    </recommendedName>
    <alternativeName>
        <fullName evidence="13">Common component for nitrate reductase and xanthine dehydrogenase protein F</fullName>
    </alternativeName>
    <alternativeName>
        <fullName evidence="13">Ubiquitin-like protein activator 4</fullName>
    </alternativeName>
    <domain>
        <recommendedName>
            <fullName evidence="13">Molybdopterin-synthase adenylyltransferase</fullName>
            <ecNumber evidence="13">2.7.7.80</ecNumber>
        </recommendedName>
        <alternativeName>
            <fullName evidence="13">Adenylyltransferase uba4</fullName>
        </alternativeName>
        <alternativeName>
            <fullName evidence="13">Sulfur carrier protein MOCS2A adenylyltransferase</fullName>
        </alternativeName>
    </domain>
    <domain>
        <recommendedName>
            <fullName evidence="13">Molybdopterin-synthase sulfurtransferase</fullName>
            <ecNumber evidence="13">2.8.1.11</ecNumber>
        </recommendedName>
        <alternativeName>
            <fullName evidence="13">Sulfurtransferase uba4</fullName>
        </alternativeName>
        <alternativeName>
            <fullName evidence="13">Sulfur carrier protein MOCS2A sulfurtransferase</fullName>
        </alternativeName>
    </domain>
</protein>
<comment type="catalytic activity">
    <reaction evidence="13">
        <text>[molybdopterin-synthase sulfur-carrier protein]-C-terminal Gly-Gly-AMP + S-sulfanyl-L-cysteinyl-[cysteine desulfurase] + AH2 = [molybdopterin-synthase sulfur-carrier protein]-C-terminal-Gly-aminoethanethioate + L-cysteinyl-[cysteine desulfurase] + A + AMP + 2 H(+)</text>
        <dbReference type="Rhea" id="RHEA:48612"/>
        <dbReference type="Rhea" id="RHEA-COMP:12157"/>
        <dbReference type="Rhea" id="RHEA-COMP:12158"/>
        <dbReference type="Rhea" id="RHEA-COMP:12159"/>
        <dbReference type="Rhea" id="RHEA-COMP:19907"/>
        <dbReference type="ChEBI" id="CHEBI:13193"/>
        <dbReference type="ChEBI" id="CHEBI:15378"/>
        <dbReference type="ChEBI" id="CHEBI:17499"/>
        <dbReference type="ChEBI" id="CHEBI:29950"/>
        <dbReference type="ChEBI" id="CHEBI:61963"/>
        <dbReference type="ChEBI" id="CHEBI:90618"/>
        <dbReference type="ChEBI" id="CHEBI:232372"/>
        <dbReference type="ChEBI" id="CHEBI:456215"/>
        <dbReference type="EC" id="2.8.1.11"/>
    </reaction>
</comment>
<dbReference type="CDD" id="cd00757">
    <property type="entry name" value="ThiF_MoeB_HesA_family"/>
    <property type="match status" value="1"/>
</dbReference>
<dbReference type="SUPFAM" id="SSF69572">
    <property type="entry name" value="Activating enzymes of the ubiquitin-like proteins"/>
    <property type="match status" value="1"/>
</dbReference>
<comment type="subcellular location">
    <subcellularLocation>
        <location evidence="1">Cytoplasm</location>
        <location evidence="1">Cytosol</location>
    </subcellularLocation>
</comment>
<dbReference type="InterPro" id="IPR045886">
    <property type="entry name" value="ThiF/MoeB/HesA"/>
</dbReference>
<accession>A0ABR3Z744</accession>
<comment type="cofactor">
    <cofactor evidence="13">
        <name>Zn(2+)</name>
        <dbReference type="ChEBI" id="CHEBI:29105"/>
    </cofactor>
    <text evidence="13">Binds 1 zinc ion per subunit.</text>
</comment>
<dbReference type="InterPro" id="IPR001763">
    <property type="entry name" value="Rhodanese-like_dom"/>
</dbReference>
<keyword evidence="17" id="KW-1185">Reference proteome</keyword>
<reference evidence="16 17" key="1">
    <citation type="journal article" date="2024" name="IMA Fungus">
        <title>IMA Genome - F19 : A genome assembly and annotation guide to empower mycologists, including annotated draft genome sequences of Ceratocystis pirilliformis, Diaporthe australafricana, Fusarium ophioides, Paecilomyces lecythidis, and Sporothrix stenoceras.</title>
        <authorList>
            <person name="Aylward J."/>
            <person name="Wilson A.M."/>
            <person name="Visagie C.M."/>
            <person name="Spraker J."/>
            <person name="Barnes I."/>
            <person name="Buitendag C."/>
            <person name="Ceriani C."/>
            <person name="Del Mar Angel L."/>
            <person name="du Plessis D."/>
            <person name="Fuchs T."/>
            <person name="Gasser K."/>
            <person name="Kramer D."/>
            <person name="Li W."/>
            <person name="Munsamy K."/>
            <person name="Piso A."/>
            <person name="Price J.L."/>
            <person name="Sonnekus B."/>
            <person name="Thomas C."/>
            <person name="van der Nest A."/>
            <person name="van Dijk A."/>
            <person name="van Heerden A."/>
            <person name="van Vuuren N."/>
            <person name="Yilmaz N."/>
            <person name="Duong T.A."/>
            <person name="van der Merwe N.A."/>
            <person name="Wingfield M.J."/>
            <person name="Wingfield B.D."/>
        </authorList>
    </citation>
    <scope>NUCLEOTIDE SEQUENCE [LARGE SCALE GENOMIC DNA]</scope>
    <source>
        <strain evidence="16 17">CMW 5346</strain>
    </source>
</reference>
<dbReference type="PANTHER" id="PTHR10953:SF102">
    <property type="entry name" value="ADENYLYLTRANSFERASE AND SULFURTRANSFERASE MOCS3"/>
    <property type="match status" value="1"/>
</dbReference>
<evidence type="ECO:0000256" key="13">
    <source>
        <dbReference type="HAMAP-Rule" id="MF_03049"/>
    </source>
</evidence>
<evidence type="ECO:0000256" key="2">
    <source>
        <dbReference type="ARBA" id="ARBA00022490"/>
    </source>
</evidence>
<proteinExistence type="inferred from homology"/>
<evidence type="ECO:0000256" key="4">
    <source>
        <dbReference type="ARBA" id="ARBA00022694"/>
    </source>
</evidence>
<feature type="active site" description="Cysteine persulfide intermediate; for sulfurtransferase activity" evidence="13">
    <location>
        <position position="447"/>
    </location>
</feature>
<feature type="binding site" evidence="13">
    <location>
        <position position="243"/>
    </location>
    <ligand>
        <name>Zn(2+)</name>
        <dbReference type="ChEBI" id="CHEBI:29105"/>
    </ligand>
</feature>
<dbReference type="EC" id="2.8.1.11" evidence="13"/>
<keyword evidence="13" id="KW-0501">Molybdenum cofactor biosynthesis</keyword>
<evidence type="ECO:0000256" key="3">
    <source>
        <dbReference type="ARBA" id="ARBA00022679"/>
    </source>
</evidence>
<dbReference type="InterPro" id="IPR035985">
    <property type="entry name" value="Ubiquitin-activating_enz"/>
</dbReference>
<evidence type="ECO:0000256" key="5">
    <source>
        <dbReference type="ARBA" id="ARBA00022695"/>
    </source>
</evidence>
<dbReference type="EMBL" id="JAWCUI010000025">
    <property type="protein sequence ID" value="KAL1895901.1"/>
    <property type="molecule type" value="Genomic_DNA"/>
</dbReference>
<keyword evidence="3 13" id="KW-0808">Transferase</keyword>
<feature type="active site" description="Glycyl thioester intermediate; for adenylyltransferase activity" evidence="13">
    <location>
        <position position="260"/>
    </location>
</feature>
<keyword evidence="9 13" id="KW-0862">Zinc</keyword>
<feature type="binding site" evidence="13">
    <location>
        <begin position="200"/>
        <end position="201"/>
    </location>
    <ligand>
        <name>ATP</name>
        <dbReference type="ChEBI" id="CHEBI:30616"/>
    </ligand>
</feature>
<keyword evidence="8" id="KW-0833">Ubl conjugation pathway</keyword>
<dbReference type="Gene3D" id="3.40.250.10">
    <property type="entry name" value="Rhodanese-like domain"/>
    <property type="match status" value="1"/>
</dbReference>
<feature type="compositionally biased region" description="Low complexity" evidence="14">
    <location>
        <begin position="21"/>
        <end position="31"/>
    </location>
</feature>
<evidence type="ECO:0000256" key="6">
    <source>
        <dbReference type="ARBA" id="ARBA00022723"/>
    </source>
</evidence>
<comment type="similarity">
    <text evidence="13">In the N-terminal section; belongs to the HesA/MoeB/ThiF family. UBA4 subfamily.</text>
</comment>
<feature type="binding site" evidence="13">
    <location>
        <position position="330"/>
    </location>
    <ligand>
        <name>Zn(2+)</name>
        <dbReference type="ChEBI" id="CHEBI:29105"/>
    </ligand>
</feature>
<dbReference type="PANTHER" id="PTHR10953">
    <property type="entry name" value="UBIQUITIN-ACTIVATING ENZYME E1"/>
    <property type="match status" value="1"/>
</dbReference>
<feature type="binding site" evidence="13">
    <location>
        <position position="110"/>
    </location>
    <ligand>
        <name>ATP</name>
        <dbReference type="ChEBI" id="CHEBI:30616"/>
    </ligand>
</feature>
<feature type="binding site" evidence="13">
    <location>
        <position position="246"/>
    </location>
    <ligand>
        <name>Zn(2+)</name>
        <dbReference type="ChEBI" id="CHEBI:29105"/>
    </ligand>
</feature>
<keyword evidence="4 13" id="KW-0819">tRNA processing</keyword>
<feature type="region of interest" description="Disordered" evidence="14">
    <location>
        <begin position="168"/>
        <end position="188"/>
    </location>
</feature>
<feature type="region of interest" description="Disordered" evidence="14">
    <location>
        <begin position="21"/>
        <end position="48"/>
    </location>
</feature>